<evidence type="ECO:0000259" key="1">
    <source>
        <dbReference type="Pfam" id="PF18304"/>
    </source>
</evidence>
<evidence type="ECO:0000313" key="3">
    <source>
        <dbReference type="Proteomes" id="UP000000775"/>
    </source>
</evidence>
<dbReference type="HOGENOM" id="CLU_026212_3_0_7"/>
<evidence type="ECO:0000313" key="2">
    <source>
        <dbReference type="EMBL" id="CAK00119.1"/>
    </source>
</evidence>
<dbReference type="EMBL" id="AM260522">
    <property type="protein sequence ID" value="CAK00119.1"/>
    <property type="molecule type" value="Genomic_DNA"/>
</dbReference>
<gene>
    <name evidence="2" type="primary">omp28 fragment 1</name>
    <name evidence="2" type="ordered locus">Hac_1386</name>
</gene>
<dbReference type="STRING" id="382638.Hac_1386"/>
<organism evidence="2 3">
    <name type="scientific">Helicobacter acinonychis (strain Sheeba)</name>
    <dbReference type="NCBI Taxonomy" id="382638"/>
    <lineage>
        <taxon>Bacteria</taxon>
        <taxon>Pseudomonadati</taxon>
        <taxon>Campylobacterota</taxon>
        <taxon>Epsilonproteobacteria</taxon>
        <taxon>Campylobacterales</taxon>
        <taxon>Helicobacteraceae</taxon>
        <taxon>Helicobacter</taxon>
    </lineage>
</organism>
<dbReference type="Proteomes" id="UP000000775">
    <property type="component" value="Chromosome"/>
</dbReference>
<proteinExistence type="predicted"/>
<dbReference type="AlphaFoldDB" id="Q17W57"/>
<accession>Q17W57</accession>
<dbReference type="Pfam" id="PF18304">
    <property type="entry name" value="SabA_adhesion"/>
    <property type="match status" value="1"/>
</dbReference>
<dbReference type="InterPro" id="IPR040838">
    <property type="entry name" value="SabA_N_adhesion"/>
</dbReference>
<keyword evidence="3" id="KW-1185">Reference proteome</keyword>
<protein>
    <submittedName>
        <fullName evidence="2">Outer membrane protein 28 1</fullName>
    </submittedName>
</protein>
<dbReference type="KEGG" id="hac:Hac_1386"/>
<name>Q17W57_HELAH</name>
<feature type="domain" description="SabA N-terminal extracellular adhesion" evidence="1">
    <location>
        <begin position="29"/>
        <end position="199"/>
    </location>
</feature>
<sequence length="203" mass="21828">MHAEDNGSFVSVRYQIGEALQKVKNAGEIQKLSDTYEQLNNLLGNPNHNGTGSKASVSAINQAVNHLNKSAQNLVATKDNPAYHIVLLALRSLLGLWHSMGYAVIYGGYVGNIANNEHKNFHYTDGNGNGTEINCDGISTDNGTTSSGTSSLLASKGVSLSIKQYEEIHEAYQILSQALKQAGLTPLNSKEENIQVQVTPSKD</sequence>
<reference evidence="2 3" key="1">
    <citation type="journal article" date="2006" name="PLoS Genet.">
        <title>Who ate whom? Adaptive Helicobacter genomic changes that accompanied a host jump from early humans to large felines.</title>
        <authorList>
            <person name="Eppinger M."/>
            <person name="Baar C."/>
            <person name="Linz B."/>
            <person name="Raddatz G."/>
            <person name="Lanz C."/>
            <person name="Keller H."/>
            <person name="Morelli G."/>
            <person name="Gressmann H."/>
            <person name="Achtman M."/>
            <person name="Schuster S.C."/>
        </authorList>
    </citation>
    <scope>NUCLEOTIDE SEQUENCE [LARGE SCALE GENOMIC DNA]</scope>
    <source>
        <strain evidence="2 3">Sheeba</strain>
    </source>
</reference>